<sequence>MPIEAIENEEQARIYGRARAKEIFQPMRWKRIGALPDEAAKLYESTQRSDSQYYSLRAVKPLQATLAEVEAVLTGQTEQDNSPSLLARLLPHTYVSGGSIAQYPTLDHSTRERENVTLQYARLKPYTSKHMGHQNPDTRLSNSVDNFIFLGYTLSTRLQRSDTSLKKSVGTTTPRTLTSVASLLHLYYPVQAPLFAERRHDFRTEHLADHKFSITYIIQELAKSEAREDKEASVTLEVVLTWSLDHEKERRMEEFHEMKQRLRHDALCLTRLQPLIQRLRQEKIPRNVTVKVPRESSQTSKTRDDLNQGRICHVCNRKFGPFRWKKNCEVCEKIVCHQCFIGQAIVGSRRKKRVCTQCSLREKGNGVSRKDGTVSGTTKNSFSEGSSFNVFQFPNLETLVQNSKRSEMHNRTSSQASNRIEIDLDLDPALVTSNSRRRQRTHSRQSELSQGSPMSATTSVLGVGDTRADSRRKTVSTPTDLMDKDSSITQSMRTRRAKTVQLADTPTKHVTRTYVHGSFSASSQVNTKIKDENSSDVTRIKCTSQLIKLTTPEPDYELNFNWFNAFPKAPVMRTTYEIDRANYVEVTGLKIDARSLVFLRHDTELEQFAQFVLNLASQWHGCSINIVGGYDVYCLVTASNTPELDVDDDVLELEASPVTFDDVIPREESVSAYAIHHRVPFFVAEMEHDPRFRAHPLHIEHGAVSFLSFPIDSRRDNSEAYCVATLDLWKRNHVPASSHVSNEWMENMTELIHKISARLEALALETQGFLKPRARAAHSFSSSCDSRSSTGRADSIIDMYDMENEAGGDGLSFSTETTDRLTSLSYAKVRGLGLNGPNAMTWKYDSDNESTTSSQSASSSCSQSSRFSSQLYTAADMHSTIESLLYQASKTSQYIIALEWSSSREVESDDVILFMQQLNHVPSNAFCEIDGISSQRRGVYRQNQDKEQIRSVIHLKCDSKVAEFLCKKFGKQTRHVARGEVIQVRCIRVSSCLMSWLSKPCAESDENTEATTELQMESHVKDAVLPIAKVIGFLDLLGDQVVEALEAYELYADKDAKGPRRMTMLGLTKALSRLSKNAKQSLDFEKGNNDVKIFIESLRQLLSRLITSNNIAVKNIPVAPTIPFLSYTDFLATYVAFLPTIHLSTSGRSISHNFNLKKNR</sequence>
<feature type="domain" description="FYVE-type" evidence="6">
    <location>
        <begin position="312"/>
        <end position="363"/>
    </location>
</feature>
<evidence type="ECO:0000256" key="2">
    <source>
        <dbReference type="ARBA" id="ARBA00022771"/>
    </source>
</evidence>
<name>A0A0P1ASW3_PLAHL</name>
<evidence type="ECO:0000256" key="5">
    <source>
        <dbReference type="SAM" id="MobiDB-lite"/>
    </source>
</evidence>
<dbReference type="Gene3D" id="3.30.40.10">
    <property type="entry name" value="Zinc/RING finger domain, C3HC4 (zinc finger)"/>
    <property type="match status" value="1"/>
</dbReference>
<dbReference type="Gene3D" id="3.30.450.40">
    <property type="match status" value="1"/>
</dbReference>
<dbReference type="InterPro" id="IPR017455">
    <property type="entry name" value="Znf_FYVE-rel"/>
</dbReference>
<keyword evidence="1" id="KW-0479">Metal-binding</keyword>
<accession>A0A0P1ASW3</accession>
<feature type="region of interest" description="Disordered" evidence="5">
    <location>
        <begin position="363"/>
        <end position="382"/>
    </location>
</feature>
<organism evidence="7 8">
    <name type="scientific">Plasmopara halstedii</name>
    <name type="common">Downy mildew of sunflower</name>
    <dbReference type="NCBI Taxonomy" id="4781"/>
    <lineage>
        <taxon>Eukaryota</taxon>
        <taxon>Sar</taxon>
        <taxon>Stramenopiles</taxon>
        <taxon>Oomycota</taxon>
        <taxon>Peronosporomycetes</taxon>
        <taxon>Peronosporales</taxon>
        <taxon>Peronosporaceae</taxon>
        <taxon>Plasmopara</taxon>
    </lineage>
</organism>
<feature type="region of interest" description="Disordered" evidence="5">
    <location>
        <begin position="431"/>
        <end position="484"/>
    </location>
</feature>
<dbReference type="OrthoDB" id="163492at2759"/>
<dbReference type="RefSeq" id="XP_024580272.1">
    <property type="nucleotide sequence ID" value="XM_024729945.1"/>
</dbReference>
<dbReference type="PROSITE" id="PS50178">
    <property type="entry name" value="ZF_FYVE"/>
    <property type="match status" value="1"/>
</dbReference>
<dbReference type="GeneID" id="36409242"/>
<dbReference type="PANTHER" id="PTHR43102">
    <property type="entry name" value="SLR1143 PROTEIN"/>
    <property type="match status" value="1"/>
</dbReference>
<keyword evidence="3" id="KW-0862">Zinc</keyword>
<dbReference type="SUPFAM" id="SSF55781">
    <property type="entry name" value="GAF domain-like"/>
    <property type="match status" value="1"/>
</dbReference>
<dbReference type="OMA" id="GPFRWKK"/>
<dbReference type="PANTHER" id="PTHR43102:SF2">
    <property type="entry name" value="GAF DOMAIN-CONTAINING PROTEIN"/>
    <property type="match status" value="1"/>
</dbReference>
<evidence type="ECO:0000313" key="7">
    <source>
        <dbReference type="EMBL" id="CEG43903.1"/>
    </source>
</evidence>
<dbReference type="InterPro" id="IPR011011">
    <property type="entry name" value="Znf_FYVE_PHD"/>
</dbReference>
<dbReference type="InterPro" id="IPR013083">
    <property type="entry name" value="Znf_RING/FYVE/PHD"/>
</dbReference>
<keyword evidence="2 4" id="KW-0863">Zinc-finger</keyword>
<feature type="compositionally biased region" description="Basic and acidic residues" evidence="5">
    <location>
        <begin position="363"/>
        <end position="372"/>
    </location>
</feature>
<evidence type="ECO:0000256" key="4">
    <source>
        <dbReference type="PROSITE-ProRule" id="PRU00091"/>
    </source>
</evidence>
<evidence type="ECO:0000256" key="1">
    <source>
        <dbReference type="ARBA" id="ARBA00022723"/>
    </source>
</evidence>
<evidence type="ECO:0000259" key="6">
    <source>
        <dbReference type="PROSITE" id="PS50178"/>
    </source>
</evidence>
<dbReference type="InterPro" id="IPR029016">
    <property type="entry name" value="GAF-like_dom_sf"/>
</dbReference>
<protein>
    <submittedName>
        <fullName evidence="7">Zinc finger, RING/FYVE/PHD-type</fullName>
    </submittedName>
</protein>
<evidence type="ECO:0000313" key="8">
    <source>
        <dbReference type="Proteomes" id="UP000054928"/>
    </source>
</evidence>
<evidence type="ECO:0000256" key="3">
    <source>
        <dbReference type="ARBA" id="ARBA00022833"/>
    </source>
</evidence>
<reference evidence="8" key="1">
    <citation type="submission" date="2014-09" db="EMBL/GenBank/DDBJ databases">
        <authorList>
            <person name="Sharma Rahul"/>
            <person name="Thines Marco"/>
        </authorList>
    </citation>
    <scope>NUCLEOTIDE SEQUENCE [LARGE SCALE GENOMIC DNA]</scope>
</reference>
<dbReference type="Proteomes" id="UP000054928">
    <property type="component" value="Unassembled WGS sequence"/>
</dbReference>
<dbReference type="EMBL" id="CCYD01000810">
    <property type="protein sequence ID" value="CEG43903.1"/>
    <property type="molecule type" value="Genomic_DNA"/>
</dbReference>
<dbReference type="CDD" id="cd00065">
    <property type="entry name" value="FYVE_like_SF"/>
    <property type="match status" value="1"/>
</dbReference>
<dbReference type="GO" id="GO:0008270">
    <property type="term" value="F:zinc ion binding"/>
    <property type="evidence" value="ECO:0007669"/>
    <property type="project" value="UniProtKB-KW"/>
</dbReference>
<proteinExistence type="predicted"/>
<feature type="compositionally biased region" description="Polar residues" evidence="5">
    <location>
        <begin position="447"/>
        <end position="460"/>
    </location>
</feature>
<feature type="region of interest" description="Disordered" evidence="5">
    <location>
        <begin position="402"/>
        <end position="421"/>
    </location>
</feature>
<keyword evidence="8" id="KW-1185">Reference proteome</keyword>
<dbReference type="AlphaFoldDB" id="A0A0P1ASW3"/>
<dbReference type="SUPFAM" id="SSF57903">
    <property type="entry name" value="FYVE/PHD zinc finger"/>
    <property type="match status" value="1"/>
</dbReference>